<feature type="domain" description="N-terminal Ras-GEF" evidence="3">
    <location>
        <begin position="54"/>
        <end position="178"/>
    </location>
</feature>
<keyword evidence="5" id="KW-1185">Reference proteome</keyword>
<organism evidence="4 5">
    <name type="scientific">Apodemus speciosus</name>
    <name type="common">Large Japanese field mouse</name>
    <dbReference type="NCBI Taxonomy" id="105296"/>
    <lineage>
        <taxon>Eukaryota</taxon>
        <taxon>Metazoa</taxon>
        <taxon>Chordata</taxon>
        <taxon>Craniata</taxon>
        <taxon>Vertebrata</taxon>
        <taxon>Euteleostomi</taxon>
        <taxon>Mammalia</taxon>
        <taxon>Eutheria</taxon>
        <taxon>Euarchontoglires</taxon>
        <taxon>Glires</taxon>
        <taxon>Rodentia</taxon>
        <taxon>Myomorpha</taxon>
        <taxon>Muroidea</taxon>
        <taxon>Muridae</taxon>
        <taxon>Murinae</taxon>
        <taxon>Apodemus</taxon>
    </lineage>
</organism>
<sequence length="202" mass="22780">MEGPGELSTLLPPMLLAFWPEGNGLDTGQPGPGPLTPGNSEHECAPKDVKKPCRESPITADMVENLVNHLVPSLQGRDPFFVTFFLYSYRNFTTTRHVLDLLLMRYAYFRPDCEEDEQVKNTTLTLCSLLNSWIDIYPEEFCQTADLSILKKLEAYLSVNMPDSDLNHRVHMFLVDLQSSESESEDEGDSGFGEPHSCRFGE</sequence>
<keyword evidence="1" id="KW-0344">Guanine-nucleotide releasing factor</keyword>
<dbReference type="PROSITE" id="PS50212">
    <property type="entry name" value="RASGEF_NTER"/>
    <property type="match status" value="1"/>
</dbReference>
<dbReference type="Pfam" id="PF00618">
    <property type="entry name" value="RasGEF_N"/>
    <property type="match status" value="1"/>
</dbReference>
<dbReference type="Proteomes" id="UP001623349">
    <property type="component" value="Unassembled WGS sequence"/>
</dbReference>
<evidence type="ECO:0000313" key="5">
    <source>
        <dbReference type="Proteomes" id="UP001623349"/>
    </source>
</evidence>
<proteinExistence type="predicted"/>
<evidence type="ECO:0000256" key="1">
    <source>
        <dbReference type="PROSITE-ProRule" id="PRU00135"/>
    </source>
</evidence>
<reference evidence="4 5" key="1">
    <citation type="submission" date="2024-08" db="EMBL/GenBank/DDBJ databases">
        <title>The draft genome of Apodemus speciosus.</title>
        <authorList>
            <person name="Nabeshima K."/>
            <person name="Suzuki S."/>
            <person name="Onuma M."/>
        </authorList>
    </citation>
    <scope>NUCLEOTIDE SEQUENCE [LARGE SCALE GENOMIC DNA]</scope>
    <source>
        <strain evidence="4">IB14-021</strain>
    </source>
</reference>
<dbReference type="SMART" id="SM00229">
    <property type="entry name" value="RasGEFN"/>
    <property type="match status" value="1"/>
</dbReference>
<feature type="region of interest" description="Disordered" evidence="2">
    <location>
        <begin position="22"/>
        <end position="50"/>
    </location>
</feature>
<name>A0ABQ0FQ81_APOSI</name>
<dbReference type="EMBL" id="BAAFST010000018">
    <property type="protein sequence ID" value="GAB1301410.1"/>
    <property type="molecule type" value="Genomic_DNA"/>
</dbReference>
<dbReference type="SUPFAM" id="SSF48366">
    <property type="entry name" value="Ras GEF"/>
    <property type="match status" value="1"/>
</dbReference>
<dbReference type="InterPro" id="IPR023578">
    <property type="entry name" value="Ras_GEF_dom_sf"/>
</dbReference>
<accession>A0ABQ0FQ81</accession>
<comment type="caution">
    <text evidence="4">The sequence shown here is derived from an EMBL/GenBank/DDBJ whole genome shotgun (WGS) entry which is preliminary data.</text>
</comment>
<dbReference type="Gene3D" id="1.20.870.10">
    <property type="entry name" value="Son of sevenless (SoS) protein Chain: S domain 1"/>
    <property type="match status" value="1"/>
</dbReference>
<feature type="region of interest" description="Disordered" evidence="2">
    <location>
        <begin position="180"/>
        <end position="202"/>
    </location>
</feature>
<evidence type="ECO:0000313" key="4">
    <source>
        <dbReference type="EMBL" id="GAB1301410.1"/>
    </source>
</evidence>
<protein>
    <recommendedName>
        <fullName evidence="3">N-terminal Ras-GEF domain-containing protein</fullName>
    </recommendedName>
</protein>
<dbReference type="InterPro" id="IPR000651">
    <property type="entry name" value="Ras-like_Gua-exchang_fac_N"/>
</dbReference>
<dbReference type="PANTHER" id="PTHR46793">
    <property type="entry name" value="1700018F24RIK PROTEIN-RELATED-RELATED"/>
    <property type="match status" value="1"/>
</dbReference>
<dbReference type="CDD" id="cd06224">
    <property type="entry name" value="REM"/>
    <property type="match status" value="1"/>
</dbReference>
<gene>
    <name evidence="4" type="ORF">APTSU1_001664800</name>
</gene>
<feature type="compositionally biased region" description="Basic and acidic residues" evidence="2">
    <location>
        <begin position="40"/>
        <end position="50"/>
    </location>
</feature>
<dbReference type="PANTHER" id="PTHR46793:SF3">
    <property type="entry name" value="RIKEN CDNA 4930596D02 GENE"/>
    <property type="match status" value="1"/>
</dbReference>
<evidence type="ECO:0000259" key="3">
    <source>
        <dbReference type="PROSITE" id="PS50212"/>
    </source>
</evidence>
<evidence type="ECO:0000256" key="2">
    <source>
        <dbReference type="SAM" id="MobiDB-lite"/>
    </source>
</evidence>